<protein>
    <submittedName>
        <fullName evidence="2">ABC transporter permease subunit</fullName>
    </submittedName>
</protein>
<dbReference type="EMBL" id="JANFXK010000007">
    <property type="protein sequence ID" value="MCQ4636711.1"/>
    <property type="molecule type" value="Genomic_DNA"/>
</dbReference>
<evidence type="ECO:0000313" key="2">
    <source>
        <dbReference type="EMBL" id="MCQ4636711.1"/>
    </source>
</evidence>
<dbReference type="Proteomes" id="UP001524502">
    <property type="component" value="Unassembled WGS sequence"/>
</dbReference>
<dbReference type="Pfam" id="PF12679">
    <property type="entry name" value="ABC2_membrane_2"/>
    <property type="match status" value="1"/>
</dbReference>
<keyword evidence="3" id="KW-1185">Reference proteome</keyword>
<proteinExistence type="predicted"/>
<feature type="transmembrane region" description="Helical" evidence="1">
    <location>
        <begin position="382"/>
        <end position="404"/>
    </location>
</feature>
<gene>
    <name evidence="2" type="ORF">NE619_08210</name>
</gene>
<evidence type="ECO:0000256" key="1">
    <source>
        <dbReference type="SAM" id="Phobius"/>
    </source>
</evidence>
<evidence type="ECO:0000313" key="3">
    <source>
        <dbReference type="Proteomes" id="UP001524502"/>
    </source>
</evidence>
<comment type="caution">
    <text evidence="2">The sequence shown here is derived from an EMBL/GenBank/DDBJ whole genome shotgun (WGS) entry which is preliminary data.</text>
</comment>
<sequence>MMIRLIGLEIKKVFASRMTKILLALALVLSIVMALTVIHYTTWSYTDKQGKEVKITGFKAIEANKERMKPYEGPLTEERIEEVFRINRGDNKEDVEDIYEKGGHPTKMLLASLWQVYQDDEGLPRPLSKIDDRDARNFYGQRDAAVAASIAAKYPHSPEIQEKAIAINEQVEKPFTFVYGYANSDAADYVLLLNILLVMLCSILAAPFFSSDYQTGADDILRCTRNGRTKLACVKIFSALILSTACFTVCMAIFLVIVNTVYGWDSLDASIQFTYSVTVLAPLTAGGVQKLTVAVGFVAFLSMISFILMISSKTRTAVVSMILALVFCLLPSLISSIGSGNIIEWISCLLPAGGVGLTHSFLFELTGTTFLQAGDTGFWSPYVIFIAAAIELPLFLILTVRFYCKHEA</sequence>
<organism evidence="2 3">
    <name type="scientific">Anaerovorax odorimutans</name>
    <dbReference type="NCBI Taxonomy" id="109327"/>
    <lineage>
        <taxon>Bacteria</taxon>
        <taxon>Bacillati</taxon>
        <taxon>Bacillota</taxon>
        <taxon>Clostridia</taxon>
        <taxon>Peptostreptococcales</taxon>
        <taxon>Anaerovoracaceae</taxon>
        <taxon>Anaerovorax</taxon>
    </lineage>
</organism>
<keyword evidence="1" id="KW-1133">Transmembrane helix</keyword>
<dbReference type="RefSeq" id="WP_256131906.1">
    <property type="nucleotide sequence ID" value="NZ_JANFXK010000007.1"/>
</dbReference>
<reference evidence="2 3" key="1">
    <citation type="submission" date="2022-06" db="EMBL/GenBank/DDBJ databases">
        <title>Isolation of gut microbiota from human fecal samples.</title>
        <authorList>
            <person name="Pamer E.G."/>
            <person name="Barat B."/>
            <person name="Waligurski E."/>
            <person name="Medina S."/>
            <person name="Paddock L."/>
            <person name="Mostad J."/>
        </authorList>
    </citation>
    <scope>NUCLEOTIDE SEQUENCE [LARGE SCALE GENOMIC DNA]</scope>
    <source>
        <strain evidence="2 3">SL.3.17</strain>
    </source>
</reference>
<name>A0ABT1RND8_9FIRM</name>
<keyword evidence="1" id="KW-0472">Membrane</keyword>
<feature type="transmembrane region" description="Helical" evidence="1">
    <location>
        <begin position="293"/>
        <end position="311"/>
    </location>
</feature>
<accession>A0ABT1RND8</accession>
<feature type="transmembrane region" description="Helical" evidence="1">
    <location>
        <begin position="231"/>
        <end position="257"/>
    </location>
</feature>
<feature type="transmembrane region" description="Helical" evidence="1">
    <location>
        <begin position="317"/>
        <end position="335"/>
    </location>
</feature>
<feature type="transmembrane region" description="Helical" evidence="1">
    <location>
        <begin position="189"/>
        <end position="210"/>
    </location>
</feature>
<keyword evidence="1" id="KW-0812">Transmembrane</keyword>